<proteinExistence type="predicted"/>
<dbReference type="Proteomes" id="UP001230035">
    <property type="component" value="Unassembled WGS sequence"/>
</dbReference>
<evidence type="ECO:0000313" key="3">
    <source>
        <dbReference type="Proteomes" id="UP001230035"/>
    </source>
</evidence>
<dbReference type="PROSITE" id="PS51186">
    <property type="entry name" value="GNAT"/>
    <property type="match status" value="1"/>
</dbReference>
<dbReference type="RefSeq" id="WP_283239831.1">
    <property type="nucleotide sequence ID" value="NZ_JASGBP010000009.1"/>
</dbReference>
<comment type="caution">
    <text evidence="2">The sequence shown here is derived from an EMBL/GenBank/DDBJ whole genome shotgun (WGS) entry which is preliminary data.</text>
</comment>
<feature type="domain" description="N-acetyltransferase" evidence="1">
    <location>
        <begin position="6"/>
        <end position="166"/>
    </location>
</feature>
<dbReference type="GO" id="GO:0016740">
    <property type="term" value="F:transferase activity"/>
    <property type="evidence" value="ECO:0007669"/>
    <property type="project" value="UniProtKB-KW"/>
</dbReference>
<keyword evidence="3" id="KW-1185">Reference proteome</keyword>
<keyword evidence="2" id="KW-0808">Transferase</keyword>
<dbReference type="Gene3D" id="3.40.630.30">
    <property type="match status" value="1"/>
</dbReference>
<dbReference type="InterPro" id="IPR016181">
    <property type="entry name" value="Acyl_CoA_acyltransferase"/>
</dbReference>
<reference evidence="2 3" key="1">
    <citation type="submission" date="2023-05" db="EMBL/GenBank/DDBJ databases">
        <title>Flavobacterium sedimenti sp. nov., isolated from the sediment.</title>
        <authorList>
            <person name="Wu N."/>
        </authorList>
    </citation>
    <scope>NUCLEOTIDE SEQUENCE [LARGE SCALE GENOMIC DNA]</scope>
    <source>
        <strain evidence="2 3">YZ-48</strain>
    </source>
</reference>
<dbReference type="Pfam" id="PF00583">
    <property type="entry name" value="Acetyltransf_1"/>
    <property type="match status" value="1"/>
</dbReference>
<dbReference type="SUPFAM" id="SSF55729">
    <property type="entry name" value="Acyl-CoA N-acyltransferases (Nat)"/>
    <property type="match status" value="1"/>
</dbReference>
<name>A0ABT6XT57_9FLAO</name>
<gene>
    <name evidence="2" type="ORF">QHT84_12140</name>
</gene>
<dbReference type="InterPro" id="IPR000182">
    <property type="entry name" value="GNAT_dom"/>
</dbReference>
<dbReference type="EC" id="2.-.-.-" evidence="2"/>
<protein>
    <submittedName>
        <fullName evidence="2">GNAT family protein</fullName>
        <ecNumber evidence="2">2.-.-.-</ecNumber>
    </submittedName>
</protein>
<organism evidence="2 3">
    <name type="scientific">Flavobacterium sedimenticola</name>
    <dbReference type="NCBI Taxonomy" id="3043286"/>
    <lineage>
        <taxon>Bacteria</taxon>
        <taxon>Pseudomonadati</taxon>
        <taxon>Bacteroidota</taxon>
        <taxon>Flavobacteriia</taxon>
        <taxon>Flavobacteriales</taxon>
        <taxon>Flavobacteriaceae</taxon>
        <taxon>Flavobacterium</taxon>
    </lineage>
</organism>
<dbReference type="EMBL" id="JASGBP010000009">
    <property type="protein sequence ID" value="MDI9258165.1"/>
    <property type="molecule type" value="Genomic_DNA"/>
</dbReference>
<evidence type="ECO:0000259" key="1">
    <source>
        <dbReference type="PROSITE" id="PS51186"/>
    </source>
</evidence>
<sequence>MRTAAIVLHPFLKADYAVLISWIDSPRVLLEFAGPHFTYPLTAAQLDLNVSDTRRHPFMAVDSHTGEKVGYAECYFLDQSTVKVARVFIAARYRGMGNGTALLQSLLQFACTQCNAKRVVLNVFEHNKAAMTCYTKLGFVMQPNVFKRVDFEGETWRSVGMMLPLKSPE</sequence>
<accession>A0ABT6XT57</accession>
<evidence type="ECO:0000313" key="2">
    <source>
        <dbReference type="EMBL" id="MDI9258165.1"/>
    </source>
</evidence>
<dbReference type="PANTHER" id="PTHR43415:SF5">
    <property type="entry name" value="ACETYLTRANSFERASE"/>
    <property type="match status" value="1"/>
</dbReference>
<dbReference type="PANTHER" id="PTHR43415">
    <property type="entry name" value="SPERMIDINE N(1)-ACETYLTRANSFERASE"/>
    <property type="match status" value="1"/>
</dbReference>
<dbReference type="CDD" id="cd04301">
    <property type="entry name" value="NAT_SF"/>
    <property type="match status" value="1"/>
</dbReference>